<dbReference type="HOGENOM" id="CLU_394807_0_0_1"/>
<feature type="compositionally biased region" description="Basic residues" evidence="1">
    <location>
        <begin position="1"/>
        <end position="10"/>
    </location>
</feature>
<feature type="compositionally biased region" description="Polar residues" evidence="1">
    <location>
        <begin position="233"/>
        <end position="242"/>
    </location>
</feature>
<feature type="compositionally biased region" description="Polar residues" evidence="1">
    <location>
        <begin position="543"/>
        <end position="571"/>
    </location>
</feature>
<feature type="compositionally biased region" description="Low complexity" evidence="1">
    <location>
        <begin position="303"/>
        <end position="321"/>
    </location>
</feature>
<sequence>MAETRTKRRPVQYSADTPPSAPLPTALDKKDAFQCSPSHAERNPIGLKEKDPVIDAAKQSNHVLPHQANTLGWTQQSYTQANKELDEATLMAGLAKNLYSPGHLQNISKPNSTSNSQQFYSGVECGDLNALGSTLDSSKGKLQPSIARRSVVREVSVASIGANAVSNAGGCHDTAYTKNLSFQKLSSSIPDLDSTKVQQRKSMPITLATSAAYSGSILSIENSNPGIPRSHSRIMTQSTSDPPTGVLKRSSTLRDIQRSARGKLLQKSVDSSEPTTNSSFTATQPGTQPREESNRYSHSAKYSPKSSHGLPHPSSPSPASVSYVADLNDKVLKLQTKIDLLCNDKLALESQIESLGHVPVTAISGSSIELKENEESSSSTTKKDSRIFENKETWAEIRNLSAAILSQFGEPSVQTSNASTFSAKKQPVSTHPNPSLSESSQDMPSINALLLDSTSLLSKTQSIDTCTHPSSLALDQTVDSSLKSKKQSAASLQTTKQTPSTALPNPMILPCISKVNEQVNASEKNSLKLESSETKSASLVQPVMSSSKPNTQSSRQISIKSLQNIDPVTNSETKKSSIVKPLLQKSSPLPPHMQSKSPPMSATNLKHDAMVPVKHSVASRSSADISNSVKDSNLSQSLLTLSFSTPEASIALNSLSSKTDAMSSKPDLNRSNGNSELGSVLPSDFQNDLMDIFDSFGF</sequence>
<dbReference type="InParanoid" id="F4NZC3"/>
<dbReference type="AlphaFoldDB" id="F4NZC3"/>
<name>F4NZC3_BATDJ</name>
<evidence type="ECO:0000313" key="2">
    <source>
        <dbReference type="EMBL" id="EGF81570.1"/>
    </source>
</evidence>
<gene>
    <name evidence="2" type="ORF">BATDEDRAFT_87685</name>
</gene>
<accession>F4NZC3</accession>
<feature type="region of interest" description="Disordered" evidence="1">
    <location>
        <begin position="223"/>
        <end position="321"/>
    </location>
</feature>
<feature type="region of interest" description="Disordered" evidence="1">
    <location>
        <begin position="415"/>
        <end position="442"/>
    </location>
</feature>
<reference evidence="2 3" key="1">
    <citation type="submission" date="2009-12" db="EMBL/GenBank/DDBJ databases">
        <title>The draft genome of Batrachochytrium dendrobatidis.</title>
        <authorList>
            <consortium name="US DOE Joint Genome Institute (JGI-PGF)"/>
            <person name="Kuo A."/>
            <person name="Salamov A."/>
            <person name="Schmutz J."/>
            <person name="Lucas S."/>
            <person name="Pitluck S."/>
            <person name="Rosenblum E."/>
            <person name="Stajich J."/>
            <person name="Eisen M."/>
            <person name="Grigoriev I.V."/>
        </authorList>
    </citation>
    <scope>NUCLEOTIDE SEQUENCE [LARGE SCALE GENOMIC DNA]</scope>
    <source>
        <strain evidence="3">JAM81 / FGSC 10211</strain>
    </source>
</reference>
<feature type="region of interest" description="Disordered" evidence="1">
    <location>
        <begin position="656"/>
        <end position="681"/>
    </location>
</feature>
<protein>
    <submittedName>
        <fullName evidence="2">Uncharacterized protein</fullName>
    </submittedName>
</protein>
<evidence type="ECO:0000256" key="1">
    <source>
        <dbReference type="SAM" id="MobiDB-lite"/>
    </source>
</evidence>
<dbReference type="Proteomes" id="UP000007241">
    <property type="component" value="Unassembled WGS sequence"/>
</dbReference>
<organism evidence="2 3">
    <name type="scientific">Batrachochytrium dendrobatidis (strain JAM81 / FGSC 10211)</name>
    <name type="common">Frog chytrid fungus</name>
    <dbReference type="NCBI Taxonomy" id="684364"/>
    <lineage>
        <taxon>Eukaryota</taxon>
        <taxon>Fungi</taxon>
        <taxon>Fungi incertae sedis</taxon>
        <taxon>Chytridiomycota</taxon>
        <taxon>Chytridiomycota incertae sedis</taxon>
        <taxon>Chytridiomycetes</taxon>
        <taxon>Rhizophydiales</taxon>
        <taxon>Rhizophydiales incertae sedis</taxon>
        <taxon>Batrachochytrium</taxon>
    </lineage>
</organism>
<proteinExistence type="predicted"/>
<dbReference type="STRING" id="684364.F4NZC3"/>
<feature type="region of interest" description="Disordered" evidence="1">
    <location>
        <begin position="1"/>
        <end position="27"/>
    </location>
</feature>
<dbReference type="EMBL" id="GL882882">
    <property type="protein sequence ID" value="EGF81570.1"/>
    <property type="molecule type" value="Genomic_DNA"/>
</dbReference>
<dbReference type="GeneID" id="18242874"/>
<feature type="region of interest" description="Disordered" evidence="1">
    <location>
        <begin position="523"/>
        <end position="602"/>
    </location>
</feature>
<evidence type="ECO:0000313" key="3">
    <source>
        <dbReference type="Proteomes" id="UP000007241"/>
    </source>
</evidence>
<feature type="compositionally biased region" description="Polar residues" evidence="1">
    <location>
        <begin position="268"/>
        <end position="287"/>
    </location>
</feature>
<keyword evidence="3" id="KW-1185">Reference proteome</keyword>
<dbReference type="RefSeq" id="XP_006678244.1">
    <property type="nucleotide sequence ID" value="XM_006678181.1"/>
</dbReference>